<name>U5NCH3_9MOLU</name>
<dbReference type="RefSeq" id="WP_022769917.1">
    <property type="nucleotide sequence ID" value="NC_022575.1"/>
</dbReference>
<protein>
    <submittedName>
        <fullName evidence="1">Uncharacterized protein</fullName>
    </submittedName>
</protein>
<dbReference type="PATRIC" id="fig|1403316.3.peg.356"/>
<dbReference type="STRING" id="1403316.PRV_01945"/>
<organism evidence="1 2">
    <name type="scientific">Mycoplasma parvum str. Indiana</name>
    <dbReference type="NCBI Taxonomy" id="1403316"/>
    <lineage>
        <taxon>Bacteria</taxon>
        <taxon>Bacillati</taxon>
        <taxon>Mycoplasmatota</taxon>
        <taxon>Mollicutes</taxon>
        <taxon>Mycoplasmataceae</taxon>
        <taxon>Mycoplasma</taxon>
    </lineage>
</organism>
<dbReference type="EMBL" id="CP006771">
    <property type="protein sequence ID" value="AGX89127.1"/>
    <property type="molecule type" value="Genomic_DNA"/>
</dbReference>
<sequence length="346" mass="39844">MKIWSLLLVPAIGAGSFAGSMVRNDIEIQVNNEKINVNPIKFNQLKDSFNEKSGVNFNEFKDNTSKQMKIILPCWNGDLLTEYKTKENNVGQGKLEQHLKNFKNAWKSIEQKIKEILNRTYGCKEIENLEFRVGVIDFETIKEQGNQGIINGKMKKINSGGGDSNIEFTFNWKRNAIVKNYQEHDKIIRLYEASIGGDETKKKLNIMVYEILREAARRTMKNYKWGKLGTTGSIDIFKSEYSKTETKNKEIQRIVTGGAIDTFELSQWCFSKLDECTKTENWKENKLFEFFSSCWRNKVTGGEKLLSEFVEQVKKVIKGNKSDEQEKCNLWEGGIICSKGGLIYKK</sequence>
<evidence type="ECO:0000313" key="2">
    <source>
        <dbReference type="Proteomes" id="UP000017119"/>
    </source>
</evidence>
<proteinExistence type="predicted"/>
<keyword evidence="2" id="KW-1185">Reference proteome</keyword>
<dbReference type="HOGENOM" id="CLU_833724_0_0_14"/>
<dbReference type="KEGG" id="mpv:PRV_01945"/>
<dbReference type="AlphaFoldDB" id="U5NCH3"/>
<accession>U5NCH3</accession>
<evidence type="ECO:0000313" key="1">
    <source>
        <dbReference type="EMBL" id="AGX89127.1"/>
    </source>
</evidence>
<reference evidence="1 2" key="1">
    <citation type="journal article" date="2013" name="Genome Announc.">
        <title>Genome Sequence of Mycoplasma parvum (Formerly Eperythrozoon parvum), a Diminutive Hemoplasma of the Pig.</title>
        <authorList>
            <person name="do Nascimento N.C."/>
            <person name="Dos Santos A.P."/>
            <person name="Chu Y."/>
            <person name="Guimaraes A.M."/>
            <person name="Pagliaro A."/>
            <person name="Messick J.B."/>
        </authorList>
    </citation>
    <scope>NUCLEOTIDE SEQUENCE [LARGE SCALE GENOMIC DNA]</scope>
    <source>
        <strain evidence="1 2">Indiana</strain>
    </source>
</reference>
<dbReference type="Proteomes" id="UP000017119">
    <property type="component" value="Chromosome"/>
</dbReference>
<gene>
    <name evidence="1" type="ORF">PRV_01945</name>
</gene>